<feature type="compositionally biased region" description="Low complexity" evidence="1">
    <location>
        <begin position="1"/>
        <end position="15"/>
    </location>
</feature>
<feature type="transmembrane region" description="Helical" evidence="2">
    <location>
        <begin position="615"/>
        <end position="631"/>
    </location>
</feature>
<dbReference type="InterPro" id="IPR021100">
    <property type="entry name" value="N-glycosylation_EOS1"/>
</dbReference>
<feature type="region of interest" description="Disordered" evidence="1">
    <location>
        <begin position="102"/>
        <end position="138"/>
    </location>
</feature>
<dbReference type="PANTHER" id="PTHR28147:SF1">
    <property type="entry name" value="N-GLYCOSYLATION PROTEIN EOS1"/>
    <property type="match status" value="1"/>
</dbReference>
<dbReference type="AlphaFoldDB" id="A0AAF1BSI2"/>
<dbReference type="PANTHER" id="PTHR28147">
    <property type="entry name" value="N-GLYCOSYLATION PROTEIN EOS1"/>
    <property type="match status" value="1"/>
</dbReference>
<feature type="compositionally biased region" description="Low complexity" evidence="1">
    <location>
        <begin position="30"/>
        <end position="39"/>
    </location>
</feature>
<dbReference type="GeneID" id="87810224"/>
<evidence type="ECO:0000313" key="4">
    <source>
        <dbReference type="Proteomes" id="UP000827549"/>
    </source>
</evidence>
<proteinExistence type="predicted"/>
<feature type="transmembrane region" description="Helical" evidence="2">
    <location>
        <begin position="588"/>
        <end position="609"/>
    </location>
</feature>
<evidence type="ECO:0000313" key="3">
    <source>
        <dbReference type="EMBL" id="WOO83533.1"/>
    </source>
</evidence>
<dbReference type="Proteomes" id="UP000827549">
    <property type="component" value="Chromosome 5"/>
</dbReference>
<feature type="region of interest" description="Disordered" evidence="1">
    <location>
        <begin position="318"/>
        <end position="352"/>
    </location>
</feature>
<feature type="compositionally biased region" description="Low complexity" evidence="1">
    <location>
        <begin position="58"/>
        <end position="69"/>
    </location>
</feature>
<feature type="compositionally biased region" description="Low complexity" evidence="1">
    <location>
        <begin position="238"/>
        <end position="247"/>
    </location>
</feature>
<keyword evidence="2" id="KW-0472">Membrane</keyword>
<keyword evidence="2" id="KW-0812">Transmembrane</keyword>
<evidence type="ECO:0000256" key="1">
    <source>
        <dbReference type="SAM" id="MobiDB-lite"/>
    </source>
</evidence>
<feature type="transmembrane region" description="Helical" evidence="2">
    <location>
        <begin position="491"/>
        <end position="511"/>
    </location>
</feature>
<gene>
    <name evidence="3" type="ORF">LOC62_05G007049</name>
</gene>
<dbReference type="GO" id="GO:0006487">
    <property type="term" value="P:protein N-linked glycosylation"/>
    <property type="evidence" value="ECO:0007669"/>
    <property type="project" value="TreeGrafter"/>
</dbReference>
<feature type="region of interest" description="Disordered" evidence="1">
    <location>
        <begin position="369"/>
        <end position="436"/>
    </location>
</feature>
<dbReference type="GO" id="GO:0034599">
    <property type="term" value="P:cellular response to oxidative stress"/>
    <property type="evidence" value="ECO:0007669"/>
    <property type="project" value="InterPro"/>
</dbReference>
<sequence length="763" mass="81343">MSAAQGSAAPAAAPAAPAPVPSLNRHQYAQQQQQQQQQQRNGDSHARPTHITLPPNGLAQLSIQLAAASKPARNLSKSAPTSPMARPRVDLAPLSTITPIDLGRADPMANAGGGGGSHSPAPAPGALAASRTSPHQRAGALLQQPQHYPSAEAQAQAQAARVRLSPELAMLALRQSPELLMQPIPAAAAGSSRTSPPNRQYPMGAFPGNGPVPPMPHRGATVPQPTARVHGRSRSRSSPRSSISSGSETETEVDSDSTFVPGRVRHQHSRSQPDLSALRSRREVEGWADGVRRHQLEDRRAREAREAAAIVSAGSAAGFVRRKSHGRKTPPPTRPLALNPSYSNGSAYASSSQPLGALGLRHVSPRASTISIPHLTPITASSSPRSDPRSDSSDDMSPGSSIRSPVGGMTGSEDADDDFGSNDSPSSGSISFSPKYRRRMRPGADDIARAAALGLLLDPGNSADEQPRRSSIDLKAASIEARLRRSTFVSFRLLAVVPALWGISVLGHALVTGSLWHDVWPWGVDFSREALDRLVAGTHPYEGIERPVNRGDMTLAILWALLTAHFCFSLATGLSYRWRSYYSPASTMTRLISLQCLCWPATYTTLWVLGPKRPLLAWVVIGVTTAVSRTIQMWVTSNVIVDETVSRGSFGSFGPSINTPGDITPGPFRRVSPPPVPPPAPPAHLSGWEAFVYGRTWDWEKIARKVGWKVGFMLLVTLAWLFYRIENGWDARVLAAPTFTATVTVTVTATATATAAAMPTVVG</sequence>
<protein>
    <recommendedName>
        <fullName evidence="5">N-glycosylation protein EOS1</fullName>
    </recommendedName>
</protein>
<organism evidence="3 4">
    <name type="scientific">Vanrija pseudolonga</name>
    <dbReference type="NCBI Taxonomy" id="143232"/>
    <lineage>
        <taxon>Eukaryota</taxon>
        <taxon>Fungi</taxon>
        <taxon>Dikarya</taxon>
        <taxon>Basidiomycota</taxon>
        <taxon>Agaricomycotina</taxon>
        <taxon>Tremellomycetes</taxon>
        <taxon>Trichosporonales</taxon>
        <taxon>Trichosporonaceae</taxon>
        <taxon>Vanrija</taxon>
    </lineage>
</organism>
<keyword evidence="2" id="KW-1133">Transmembrane helix</keyword>
<accession>A0AAF1BSI2</accession>
<evidence type="ECO:0008006" key="5">
    <source>
        <dbReference type="Google" id="ProtNLM"/>
    </source>
</evidence>
<dbReference type="Pfam" id="PF12326">
    <property type="entry name" value="EOS1"/>
    <property type="match status" value="1"/>
</dbReference>
<feature type="region of interest" description="Disordered" evidence="1">
    <location>
        <begin position="187"/>
        <end position="283"/>
    </location>
</feature>
<name>A0AAF1BSI2_9TREE</name>
<feature type="compositionally biased region" description="Low complexity" evidence="1">
    <location>
        <begin position="341"/>
        <end position="352"/>
    </location>
</feature>
<feature type="transmembrane region" description="Helical" evidence="2">
    <location>
        <begin position="556"/>
        <end position="576"/>
    </location>
</feature>
<feature type="compositionally biased region" description="Low complexity" evidence="1">
    <location>
        <begin position="395"/>
        <end position="404"/>
    </location>
</feature>
<feature type="transmembrane region" description="Helical" evidence="2">
    <location>
        <begin position="706"/>
        <end position="723"/>
    </location>
</feature>
<reference evidence="3" key="1">
    <citation type="submission" date="2023-10" db="EMBL/GenBank/DDBJ databases">
        <authorList>
            <person name="Noh H."/>
        </authorList>
    </citation>
    <scope>NUCLEOTIDE SEQUENCE</scope>
    <source>
        <strain evidence="3">DUCC4014</strain>
    </source>
</reference>
<evidence type="ECO:0000256" key="2">
    <source>
        <dbReference type="SAM" id="Phobius"/>
    </source>
</evidence>
<dbReference type="EMBL" id="CP086718">
    <property type="protein sequence ID" value="WOO83533.1"/>
    <property type="molecule type" value="Genomic_DNA"/>
</dbReference>
<feature type="compositionally biased region" description="Low complexity" evidence="1">
    <location>
        <begin position="421"/>
        <end position="434"/>
    </location>
</feature>
<keyword evidence="4" id="KW-1185">Reference proteome</keyword>
<dbReference type="RefSeq" id="XP_062629559.1">
    <property type="nucleotide sequence ID" value="XM_062773575.1"/>
</dbReference>
<feature type="compositionally biased region" description="Low complexity" evidence="1">
    <location>
        <begin position="118"/>
        <end position="130"/>
    </location>
</feature>
<feature type="region of interest" description="Disordered" evidence="1">
    <location>
        <begin position="1"/>
        <end position="90"/>
    </location>
</feature>
<dbReference type="GO" id="GO:0005789">
    <property type="term" value="C:endoplasmic reticulum membrane"/>
    <property type="evidence" value="ECO:0007669"/>
    <property type="project" value="InterPro"/>
</dbReference>